<feature type="transmembrane region" description="Helical" evidence="1">
    <location>
        <begin position="39"/>
        <end position="67"/>
    </location>
</feature>
<feature type="non-terminal residue" evidence="2">
    <location>
        <position position="1"/>
    </location>
</feature>
<keyword evidence="1" id="KW-1133">Transmembrane helix</keyword>
<organism evidence="2 3">
    <name type="scientific">Pristionchus entomophagus</name>
    <dbReference type="NCBI Taxonomy" id="358040"/>
    <lineage>
        <taxon>Eukaryota</taxon>
        <taxon>Metazoa</taxon>
        <taxon>Ecdysozoa</taxon>
        <taxon>Nematoda</taxon>
        <taxon>Chromadorea</taxon>
        <taxon>Rhabditida</taxon>
        <taxon>Rhabditina</taxon>
        <taxon>Diplogasteromorpha</taxon>
        <taxon>Diplogasteroidea</taxon>
        <taxon>Neodiplogasteridae</taxon>
        <taxon>Pristionchus</taxon>
    </lineage>
</organism>
<keyword evidence="1" id="KW-0812">Transmembrane</keyword>
<evidence type="ECO:0000313" key="3">
    <source>
        <dbReference type="Proteomes" id="UP001432027"/>
    </source>
</evidence>
<feature type="transmembrane region" description="Helical" evidence="1">
    <location>
        <begin position="7"/>
        <end position="33"/>
    </location>
</feature>
<evidence type="ECO:0008006" key="4">
    <source>
        <dbReference type="Google" id="ProtNLM"/>
    </source>
</evidence>
<accession>A0AAV5SQ61</accession>
<dbReference type="Proteomes" id="UP001432027">
    <property type="component" value="Unassembled WGS sequence"/>
</dbReference>
<keyword evidence="1" id="KW-0472">Membrane</keyword>
<comment type="caution">
    <text evidence="2">The sequence shown here is derived from an EMBL/GenBank/DDBJ whole genome shotgun (WGS) entry which is preliminary data.</text>
</comment>
<dbReference type="EMBL" id="BTSX01000002">
    <property type="protein sequence ID" value="GMS82215.1"/>
    <property type="molecule type" value="Genomic_DNA"/>
</dbReference>
<name>A0AAV5SQ61_9BILA</name>
<gene>
    <name evidence="2" type="ORF">PENTCL1PPCAC_4390</name>
</gene>
<evidence type="ECO:0000313" key="2">
    <source>
        <dbReference type="EMBL" id="GMS82215.1"/>
    </source>
</evidence>
<sequence>RPLSLPFPLIFLLLLTCIFAIISIVIATFIGLIPTETRITILSLVPLVHSFQFIVISIICFILFRVLKAIGDLDRRLILIEVKQRIDGVEGYTNPNHLKGSQESFSSPVCEAPGVIFR</sequence>
<protein>
    <recommendedName>
        <fullName evidence="4">G protein-coupled receptor</fullName>
    </recommendedName>
</protein>
<keyword evidence="3" id="KW-1185">Reference proteome</keyword>
<evidence type="ECO:0000256" key="1">
    <source>
        <dbReference type="SAM" id="Phobius"/>
    </source>
</evidence>
<dbReference type="AlphaFoldDB" id="A0AAV5SQ61"/>
<proteinExistence type="predicted"/>
<reference evidence="2" key="1">
    <citation type="submission" date="2023-10" db="EMBL/GenBank/DDBJ databases">
        <title>Genome assembly of Pristionchus species.</title>
        <authorList>
            <person name="Yoshida K."/>
            <person name="Sommer R.J."/>
        </authorList>
    </citation>
    <scope>NUCLEOTIDE SEQUENCE</scope>
    <source>
        <strain evidence="2">RS0144</strain>
    </source>
</reference>